<dbReference type="AlphaFoldDB" id="A0A1M7K4I8"/>
<dbReference type="InterPro" id="IPR015914">
    <property type="entry name" value="PAPs_N"/>
</dbReference>
<dbReference type="Gene3D" id="2.120.10.30">
    <property type="entry name" value="TolB, C-terminal domain"/>
    <property type="match status" value="1"/>
</dbReference>
<dbReference type="GO" id="GO:0004062">
    <property type="term" value="F:aryl sulfotransferase activity"/>
    <property type="evidence" value="ECO:0007669"/>
    <property type="project" value="InterPro"/>
</dbReference>
<organism evidence="2 3">
    <name type="scientific">Chitinophaga jiangningensis</name>
    <dbReference type="NCBI Taxonomy" id="1419482"/>
    <lineage>
        <taxon>Bacteria</taxon>
        <taxon>Pseudomonadati</taxon>
        <taxon>Bacteroidota</taxon>
        <taxon>Chitinophagia</taxon>
        <taxon>Chitinophagales</taxon>
        <taxon>Chitinophagaceae</taxon>
        <taxon>Chitinophaga</taxon>
    </lineage>
</organism>
<reference evidence="2 3" key="1">
    <citation type="submission" date="2016-11" db="EMBL/GenBank/DDBJ databases">
        <authorList>
            <person name="Jaros S."/>
            <person name="Januszkiewicz K."/>
            <person name="Wedrychowicz H."/>
        </authorList>
    </citation>
    <scope>NUCLEOTIDE SEQUENCE [LARGE SCALE GENOMIC DNA]</scope>
    <source>
        <strain evidence="2 3">DSM 27406</strain>
    </source>
</reference>
<name>A0A1M7K4I8_9BACT</name>
<dbReference type="SUPFAM" id="SSF101898">
    <property type="entry name" value="NHL repeat"/>
    <property type="match status" value="1"/>
</dbReference>
<dbReference type="GO" id="GO:0046872">
    <property type="term" value="F:metal ion binding"/>
    <property type="evidence" value="ECO:0007669"/>
    <property type="project" value="InterPro"/>
</dbReference>
<dbReference type="GO" id="GO:0003993">
    <property type="term" value="F:acid phosphatase activity"/>
    <property type="evidence" value="ECO:0007669"/>
    <property type="project" value="InterPro"/>
</dbReference>
<gene>
    <name evidence="2" type="ORF">SAMN05444266_109149</name>
</gene>
<evidence type="ECO:0000259" key="1">
    <source>
        <dbReference type="Pfam" id="PF16656"/>
    </source>
</evidence>
<dbReference type="EMBL" id="FRBL01000009">
    <property type="protein sequence ID" value="SHM60168.1"/>
    <property type="molecule type" value="Genomic_DNA"/>
</dbReference>
<dbReference type="InterPro" id="IPR008963">
    <property type="entry name" value="Purple_acid_Pase-like_N"/>
</dbReference>
<dbReference type="InterPro" id="IPR011042">
    <property type="entry name" value="6-blade_b-propeller_TolB-like"/>
</dbReference>
<dbReference type="Pfam" id="PF16656">
    <property type="entry name" value="Pur_ac_phosph_N"/>
    <property type="match status" value="1"/>
</dbReference>
<keyword evidence="2" id="KW-0808">Transferase</keyword>
<dbReference type="InterPro" id="IPR053143">
    <property type="entry name" value="Arylsulfate_ST"/>
</dbReference>
<accession>A0A1M7K4I8</accession>
<proteinExistence type="predicted"/>
<dbReference type="PANTHER" id="PTHR35340:SF5">
    <property type="entry name" value="ASST-DOMAIN-CONTAINING PROTEIN"/>
    <property type="match status" value="1"/>
</dbReference>
<dbReference type="InterPro" id="IPR010262">
    <property type="entry name" value="Arylsulfotransferase_bact"/>
</dbReference>
<dbReference type="Pfam" id="PF05935">
    <property type="entry name" value="Arylsulfotrans"/>
    <property type="match status" value="1"/>
</dbReference>
<evidence type="ECO:0000313" key="2">
    <source>
        <dbReference type="EMBL" id="SHM60168.1"/>
    </source>
</evidence>
<dbReference type="STRING" id="1419482.SAMN05444266_109149"/>
<protein>
    <submittedName>
        <fullName evidence="2">Arylsulfotransferase (ASST)</fullName>
    </submittedName>
</protein>
<evidence type="ECO:0000313" key="3">
    <source>
        <dbReference type="Proteomes" id="UP000184420"/>
    </source>
</evidence>
<keyword evidence="3" id="KW-1185">Reference proteome</keyword>
<dbReference type="Proteomes" id="UP000184420">
    <property type="component" value="Unassembled WGS sequence"/>
</dbReference>
<sequence>MTDASKKCIFPARPTLQMIKWNHIQHRLPLVLAAALLLLAGQSCSRYSTDVKEIMVLPVGANALKVATKVTCRAERDAAVEYWPQGHADQKTTTPLSTAKTVHNIVLTNLQGATKYEYRILTGHGSNLKASKVYEFTTNDIPVWMKDIFRVVCPDSSVLPAAFGKGYVMLTQREDPGYVCMVNARGKIVWYHQVHNAGYKVARFTASNTVLGLLGGAGYETSYGDQILEVSLTGDTLLYLKKGQGDFKQTIHHEILEDKDHLLTLCVEERVMDLSSIGGSKTDTIKGDGILVLDRKGHQVWKWTVFDELDPLKEKNILKEKGDWMHANCITIDKDGNYLVSFYNNGQIWRIDSKTGKRLWTLGKNGSFPIPDSAFFDQAHGIHFDQRGYLTFFDNGVSKKTSRTLTFAIDGQQAKLMNNTVLPPEFYNERMGSSYQITDSTLLTCATKRNSVLLTNLEGRFLWLLKTGMSSYRANFIAADRLQPFINQPGY</sequence>
<dbReference type="SUPFAM" id="SSF49363">
    <property type="entry name" value="Purple acid phosphatase, N-terminal domain"/>
    <property type="match status" value="1"/>
</dbReference>
<feature type="domain" description="Purple acid phosphatase N-terminal" evidence="1">
    <location>
        <begin position="79"/>
        <end position="138"/>
    </location>
</feature>
<dbReference type="PANTHER" id="PTHR35340">
    <property type="entry name" value="PQQ ENZYME REPEAT PROTEIN-RELATED"/>
    <property type="match status" value="1"/>
</dbReference>